<dbReference type="PANTHER" id="PTHR23542:SF1">
    <property type="entry name" value="MAJOR FACILITATOR SUPERFAMILY (MFS) PROFILE DOMAIN-CONTAINING PROTEIN"/>
    <property type="match status" value="1"/>
</dbReference>
<feature type="transmembrane region" description="Helical" evidence="1">
    <location>
        <begin position="369"/>
        <end position="387"/>
    </location>
</feature>
<feature type="transmembrane region" description="Helical" evidence="1">
    <location>
        <begin position="302"/>
        <end position="325"/>
    </location>
</feature>
<evidence type="ECO:0000313" key="2">
    <source>
        <dbReference type="EMBL" id="MBB5102021.1"/>
    </source>
</evidence>
<feature type="transmembrane region" description="Helical" evidence="1">
    <location>
        <begin position="46"/>
        <end position="67"/>
    </location>
</feature>
<feature type="transmembrane region" description="Helical" evidence="1">
    <location>
        <begin position="105"/>
        <end position="124"/>
    </location>
</feature>
<dbReference type="EMBL" id="JACHJD010000002">
    <property type="protein sequence ID" value="MBB5102021.1"/>
    <property type="molecule type" value="Genomic_DNA"/>
</dbReference>
<feature type="transmembrane region" description="Helical" evidence="1">
    <location>
        <begin position="217"/>
        <end position="239"/>
    </location>
</feature>
<dbReference type="RefSeq" id="WP_150514700.1">
    <property type="nucleotide sequence ID" value="NZ_BMSQ01000012.1"/>
</dbReference>
<evidence type="ECO:0000313" key="4">
    <source>
        <dbReference type="Proteomes" id="UP000326505"/>
    </source>
</evidence>
<dbReference type="Gene3D" id="1.20.1250.20">
    <property type="entry name" value="MFS general substrate transporter like domains"/>
    <property type="match status" value="2"/>
</dbReference>
<keyword evidence="1" id="KW-0472">Membrane</keyword>
<feature type="transmembrane region" description="Helical" evidence="1">
    <location>
        <begin position="337"/>
        <end position="357"/>
    </location>
</feature>
<evidence type="ECO:0000313" key="5">
    <source>
        <dbReference type="Proteomes" id="UP000549009"/>
    </source>
</evidence>
<gene>
    <name evidence="3" type="ORF">CP982_38350</name>
    <name evidence="2" type="ORF">FHS40_001074</name>
</gene>
<keyword evidence="1" id="KW-0812">Transmembrane</keyword>
<dbReference type="InterPro" id="IPR011701">
    <property type="entry name" value="MFS"/>
</dbReference>
<protein>
    <submittedName>
        <fullName evidence="2">MFS family permease</fullName>
    </submittedName>
    <submittedName>
        <fullName evidence="3">MFS transporter</fullName>
    </submittedName>
</protein>
<dbReference type="PANTHER" id="PTHR23542">
    <property type="match status" value="1"/>
</dbReference>
<accession>A0A5P2XH31</accession>
<reference evidence="2 5" key="2">
    <citation type="submission" date="2020-08" db="EMBL/GenBank/DDBJ databases">
        <title>Genomic Encyclopedia of Type Strains, Phase III (KMG-III): the genomes of soil and plant-associated and newly described type strains.</title>
        <authorList>
            <person name="Whitman W."/>
        </authorList>
    </citation>
    <scope>NUCLEOTIDE SEQUENCE [LARGE SCALE GENOMIC DNA]</scope>
    <source>
        <strain evidence="2 5">CECT 3146</strain>
    </source>
</reference>
<dbReference type="GO" id="GO:0022857">
    <property type="term" value="F:transmembrane transporter activity"/>
    <property type="evidence" value="ECO:0007669"/>
    <property type="project" value="InterPro"/>
</dbReference>
<dbReference type="Pfam" id="PF07690">
    <property type="entry name" value="MFS_1"/>
    <property type="match status" value="1"/>
</dbReference>
<name>A0A5P2XH31_STRST</name>
<dbReference type="SUPFAM" id="SSF103473">
    <property type="entry name" value="MFS general substrate transporter"/>
    <property type="match status" value="1"/>
</dbReference>
<dbReference type="KEGG" id="sspb:CP982_38350"/>
<dbReference type="EMBL" id="CP023690">
    <property type="protein sequence ID" value="QEV63841.1"/>
    <property type="molecule type" value="Genomic_DNA"/>
</dbReference>
<dbReference type="OrthoDB" id="9180256at2"/>
<keyword evidence="1" id="KW-1133">Transmembrane helix</keyword>
<reference evidence="3 4" key="1">
    <citation type="submission" date="2017-09" db="EMBL/GenBank/DDBJ databases">
        <authorList>
            <person name="Lee N."/>
            <person name="Cho B.-K."/>
        </authorList>
    </citation>
    <scope>NUCLEOTIDE SEQUENCE [LARGE SCALE GENOMIC DNA]</scope>
    <source>
        <strain evidence="3 4">ATCC 27465</strain>
    </source>
</reference>
<keyword evidence="5" id="KW-1185">Reference proteome</keyword>
<feature type="transmembrane region" description="Helical" evidence="1">
    <location>
        <begin position="251"/>
        <end position="270"/>
    </location>
</feature>
<dbReference type="Proteomes" id="UP000326505">
    <property type="component" value="Chromosome"/>
</dbReference>
<evidence type="ECO:0000256" key="1">
    <source>
        <dbReference type="SAM" id="Phobius"/>
    </source>
</evidence>
<evidence type="ECO:0000313" key="3">
    <source>
        <dbReference type="EMBL" id="QEV63841.1"/>
    </source>
</evidence>
<dbReference type="Proteomes" id="UP000549009">
    <property type="component" value="Unassembled WGS sequence"/>
</dbReference>
<dbReference type="InterPro" id="IPR036259">
    <property type="entry name" value="MFS_trans_sf"/>
</dbReference>
<feature type="transmembrane region" description="Helical" evidence="1">
    <location>
        <begin position="168"/>
        <end position="188"/>
    </location>
</feature>
<dbReference type="AlphaFoldDB" id="A0A5P2XH31"/>
<organism evidence="3 4">
    <name type="scientific">Streptomyces spectabilis</name>
    <dbReference type="NCBI Taxonomy" id="68270"/>
    <lineage>
        <taxon>Bacteria</taxon>
        <taxon>Bacillati</taxon>
        <taxon>Actinomycetota</taxon>
        <taxon>Actinomycetes</taxon>
        <taxon>Kitasatosporales</taxon>
        <taxon>Streptomycetaceae</taxon>
        <taxon>Streptomyces</taxon>
    </lineage>
</organism>
<proteinExistence type="predicted"/>
<feature type="transmembrane region" description="Helical" evidence="1">
    <location>
        <begin position="277"/>
        <end position="296"/>
    </location>
</feature>
<feature type="transmembrane region" description="Helical" evidence="1">
    <location>
        <begin position="79"/>
        <end position="98"/>
    </location>
</feature>
<sequence>MSNPYRKILAAPGAASFTAAGFFGRMTLSMMGVGMITLVSQVTGRYGLAGALAATFALAAAAIGPQTSRLVDRHGQARVLRPVTLVAVAAVAGFLLCLHRDAQEWALFLFAAGIGCAPNVGSMVKARWAEVHQGSPRDLHTAYSWEAVVDEVCYIVGPIVSIGLSIAWFPQAGVVLAGGFLSVGVLWLTAQRGTEPAPHPRAAHDEGSALRSRGLQVLVATYVAIGAVFGSVDVVTVAFAEERGHKGAASLVLAAYAIGSCAAGVVLGLVHLKGPPFTHWFVGVCAMAATVLPLLFVTSLWLLAPLLFLAGLCIAPTMITAMPLLERHVPRSKFTEGMSWTGTGLAVGLAVGSAVSGRVVDSSGAESGYVVPCAAGAMAVVVALVGGHHLRAPAEKDLGGFA</sequence>